<feature type="region of interest" description="Disordered" evidence="1">
    <location>
        <begin position="32"/>
        <end position="80"/>
    </location>
</feature>
<evidence type="ECO:0000313" key="4">
    <source>
        <dbReference type="Proteomes" id="UP000333828"/>
    </source>
</evidence>
<gene>
    <name evidence="3" type="ORF">PIN31115_04071</name>
</gene>
<dbReference type="EMBL" id="CABPSI010000004">
    <property type="protein sequence ID" value="VVE39669.1"/>
    <property type="molecule type" value="Genomic_DNA"/>
</dbReference>
<keyword evidence="2" id="KW-0732">Signal</keyword>
<evidence type="ECO:0000313" key="3">
    <source>
        <dbReference type="EMBL" id="VVE39669.1"/>
    </source>
</evidence>
<proteinExistence type="predicted"/>
<name>A0A5E4XTH5_9BURK</name>
<organism evidence="3 4">
    <name type="scientific">Pandoraea iniqua</name>
    <dbReference type="NCBI Taxonomy" id="2508288"/>
    <lineage>
        <taxon>Bacteria</taxon>
        <taxon>Pseudomonadati</taxon>
        <taxon>Pseudomonadota</taxon>
        <taxon>Betaproteobacteria</taxon>
        <taxon>Burkholderiales</taxon>
        <taxon>Burkholderiaceae</taxon>
        <taxon>Pandoraea</taxon>
    </lineage>
</organism>
<evidence type="ECO:0000256" key="1">
    <source>
        <dbReference type="SAM" id="MobiDB-lite"/>
    </source>
</evidence>
<dbReference type="Proteomes" id="UP000333828">
    <property type="component" value="Unassembled WGS sequence"/>
</dbReference>
<dbReference type="RefSeq" id="WP_150685583.1">
    <property type="nucleotide sequence ID" value="NZ_CABPSI010000004.1"/>
</dbReference>
<feature type="compositionally biased region" description="Low complexity" evidence="1">
    <location>
        <begin position="32"/>
        <end position="56"/>
    </location>
</feature>
<reference evidence="3 4" key="1">
    <citation type="submission" date="2019-08" db="EMBL/GenBank/DDBJ databases">
        <authorList>
            <person name="Peeters C."/>
        </authorList>
    </citation>
    <scope>NUCLEOTIDE SEQUENCE [LARGE SCALE GENOMIC DNA]</scope>
    <source>
        <strain evidence="3 4">LMG 31115</strain>
    </source>
</reference>
<keyword evidence="4" id="KW-1185">Reference proteome</keyword>
<dbReference type="AlphaFoldDB" id="A0A5E4XTH5"/>
<feature type="chain" id="PRO_5023062253" evidence="2">
    <location>
        <begin position="30"/>
        <end position="172"/>
    </location>
</feature>
<feature type="signal peptide" evidence="2">
    <location>
        <begin position="1"/>
        <end position="29"/>
    </location>
</feature>
<accession>A0A5E4XTH5</accession>
<evidence type="ECO:0000256" key="2">
    <source>
        <dbReference type="SAM" id="SignalP"/>
    </source>
</evidence>
<sequence>MTKSLSRPLGAAAALALMLLVGMSASAHAATSAGTTNHSVVSTGNTASATAGTRPTRATRSKRVARSSARAPTHMPPGAPPPALVDAVPPPWNDVFGAAGAWAAEPIIVGGKTLGGTLANAGVTQHVDSVITGPRAGLTGLYQTVWHRALSGPAQNPQQMFVASPEYFGLHF</sequence>
<protein>
    <submittedName>
        <fullName evidence="3">Uncharacterized protein</fullName>
    </submittedName>
</protein>